<dbReference type="GO" id="GO:0016628">
    <property type="term" value="F:oxidoreductase activity, acting on the CH-CH group of donors, NAD or NADP as acceptor"/>
    <property type="evidence" value="ECO:0007669"/>
    <property type="project" value="InterPro"/>
</dbReference>
<keyword evidence="1" id="KW-0560">Oxidoreductase</keyword>
<dbReference type="InterPro" id="IPR036291">
    <property type="entry name" value="NAD(P)-bd_dom_sf"/>
</dbReference>
<evidence type="ECO:0000259" key="4">
    <source>
        <dbReference type="SMART" id="SM00984"/>
    </source>
</evidence>
<dbReference type="GO" id="GO:0051287">
    <property type="term" value="F:NAD binding"/>
    <property type="evidence" value="ECO:0007669"/>
    <property type="project" value="InterPro"/>
</dbReference>
<dbReference type="SUPFAM" id="SSF48179">
    <property type="entry name" value="6-phosphogluconate dehydrogenase C-terminal domain-like"/>
    <property type="match status" value="1"/>
</dbReference>
<dbReference type="PANTHER" id="PTHR43491">
    <property type="entry name" value="UDP-N-ACETYL-D-MANNOSAMINE DEHYDROGENASE"/>
    <property type="match status" value="1"/>
</dbReference>
<sequence length="437" mass="47743">MLKNKVFDYSAQIGVIGLGYVGLPLAHACVKSGYSVMGIDTDLQKVAKLNKGQSYIADLCDADVASLFGGGKFSVSSHYGTLKSCDIIFICVPTPLNKEGQPDYNLLFKAVESTAEILSPSQLIVVESTVAPQTTEKNILPRLSKKGLLVGEDFFLAYSPERIDPGNSAYNLANTPKLVAGVTENCTKLTQNIYEQLGMFVVTVSSPAVAEMAKILENTYRDVNIALVNEMAQICSENGIDIWEVVSAAATKPYGYQAFYPGPGVGGHCIPVDSVYYTDWAQNGKIGASLVRHARDINAAMSKYVVDSLSTVLLNNGRQLSGSKVLVLGVTYKRDINDQRESPAVKLIELLSRRGALVSYHDPYVEEIKVNGRALHCSRFDKRLLNEQDCVVMAVAHKWYDLRNLSSSCALIFDLTNVTVGLGYRKNIVSLFKHNCK</sequence>
<evidence type="ECO:0000256" key="2">
    <source>
        <dbReference type="ARBA" id="ARBA00023027"/>
    </source>
</evidence>
<dbReference type="EMBL" id="CP121694">
    <property type="protein sequence ID" value="WRO21307.1"/>
    <property type="molecule type" value="Genomic_DNA"/>
</dbReference>
<dbReference type="InterPro" id="IPR014027">
    <property type="entry name" value="UDP-Glc/GDP-Man_DH_C"/>
</dbReference>
<dbReference type="Pfam" id="PF00984">
    <property type="entry name" value="UDPG_MGDP_dh"/>
    <property type="match status" value="1"/>
</dbReference>
<evidence type="ECO:0000256" key="1">
    <source>
        <dbReference type="ARBA" id="ARBA00023002"/>
    </source>
</evidence>
<keyword evidence="6" id="KW-1185">Reference proteome</keyword>
<dbReference type="SUPFAM" id="SSF51735">
    <property type="entry name" value="NAD(P)-binding Rossmann-fold domains"/>
    <property type="match status" value="1"/>
</dbReference>
<name>A0AAU0UM80_9FIRM</name>
<dbReference type="Pfam" id="PF03721">
    <property type="entry name" value="UDPG_MGDP_dh_N"/>
    <property type="match status" value="1"/>
</dbReference>
<dbReference type="InterPro" id="IPR008927">
    <property type="entry name" value="6-PGluconate_DH-like_C_sf"/>
</dbReference>
<comment type="similarity">
    <text evidence="3">Belongs to the UDP-glucose/GDP-mannose dehydrogenase family.</text>
</comment>
<dbReference type="GO" id="GO:0016616">
    <property type="term" value="F:oxidoreductase activity, acting on the CH-OH group of donors, NAD or NADP as acceptor"/>
    <property type="evidence" value="ECO:0007669"/>
    <property type="project" value="InterPro"/>
</dbReference>
<reference evidence="5 6" key="1">
    <citation type="submission" date="2023-04" db="EMBL/GenBank/DDBJ databases">
        <authorList>
            <person name="Hsu D."/>
        </authorList>
    </citation>
    <scope>NUCLEOTIDE SEQUENCE [LARGE SCALE GENOMIC DNA]</scope>
    <source>
        <strain evidence="5 6">MK1</strain>
    </source>
</reference>
<accession>A0AAU0UM80</accession>
<dbReference type="InterPro" id="IPR036220">
    <property type="entry name" value="UDP-Glc/GDP-Man_DH_C_sf"/>
</dbReference>
<dbReference type="KEGG" id="dbc:MFMK1_001110"/>
<proteinExistence type="inferred from homology"/>
<dbReference type="Proteomes" id="UP001329915">
    <property type="component" value="Chromosome"/>
</dbReference>
<dbReference type="PIRSF" id="PIRSF500136">
    <property type="entry name" value="UDP_ManNAc_DH"/>
    <property type="match status" value="1"/>
</dbReference>
<evidence type="ECO:0000313" key="6">
    <source>
        <dbReference type="Proteomes" id="UP001329915"/>
    </source>
</evidence>
<organism evidence="5 6">
    <name type="scientific">Metallumcola ferriviriculae</name>
    <dbReference type="NCBI Taxonomy" id="3039180"/>
    <lineage>
        <taxon>Bacteria</taxon>
        <taxon>Bacillati</taxon>
        <taxon>Bacillota</taxon>
        <taxon>Clostridia</taxon>
        <taxon>Neomoorellales</taxon>
        <taxon>Desulfitibacteraceae</taxon>
        <taxon>Metallumcola</taxon>
    </lineage>
</organism>
<evidence type="ECO:0000256" key="3">
    <source>
        <dbReference type="PIRNR" id="PIRNR000124"/>
    </source>
</evidence>
<dbReference type="SUPFAM" id="SSF52413">
    <property type="entry name" value="UDP-glucose/GDP-mannose dehydrogenase C-terminal domain"/>
    <property type="match status" value="1"/>
</dbReference>
<dbReference type="PANTHER" id="PTHR43491:SF1">
    <property type="entry name" value="UDP-N-ACETYL-D-MANNOSAMINE DEHYDROGENASE"/>
    <property type="match status" value="1"/>
</dbReference>
<dbReference type="NCBIfam" id="TIGR03026">
    <property type="entry name" value="NDP-sugDHase"/>
    <property type="match status" value="1"/>
</dbReference>
<dbReference type="GO" id="GO:0000271">
    <property type="term" value="P:polysaccharide biosynthetic process"/>
    <property type="evidence" value="ECO:0007669"/>
    <property type="project" value="InterPro"/>
</dbReference>
<dbReference type="SMART" id="SM00984">
    <property type="entry name" value="UDPG_MGDP_dh_C"/>
    <property type="match status" value="1"/>
</dbReference>
<dbReference type="AlphaFoldDB" id="A0AAU0UM80"/>
<dbReference type="InterPro" id="IPR028359">
    <property type="entry name" value="UDP_ManNAc/GlcNAc_DH"/>
</dbReference>
<gene>
    <name evidence="5" type="ORF">MFMK1_001110</name>
</gene>
<dbReference type="Pfam" id="PF03720">
    <property type="entry name" value="UDPG_MGDP_dh_C"/>
    <property type="match status" value="1"/>
</dbReference>
<dbReference type="InterPro" id="IPR017476">
    <property type="entry name" value="UDP-Glc/GDP-Man"/>
</dbReference>
<dbReference type="InterPro" id="IPR001732">
    <property type="entry name" value="UDP-Glc/GDP-Man_DH_N"/>
</dbReference>
<protein>
    <submittedName>
        <fullName evidence="5">Nucleotide sugar dehydrogenase</fullName>
    </submittedName>
</protein>
<feature type="domain" description="UDP-glucose/GDP-mannose dehydrogenase C-terminal" evidence="4">
    <location>
        <begin position="326"/>
        <end position="421"/>
    </location>
</feature>
<dbReference type="RefSeq" id="WP_366924157.1">
    <property type="nucleotide sequence ID" value="NZ_CP121694.1"/>
</dbReference>
<keyword evidence="2" id="KW-0520">NAD</keyword>
<evidence type="ECO:0000313" key="5">
    <source>
        <dbReference type="EMBL" id="WRO21307.1"/>
    </source>
</evidence>
<dbReference type="InterPro" id="IPR014026">
    <property type="entry name" value="UDP-Glc/GDP-Man_DH_dimer"/>
</dbReference>
<dbReference type="PIRSF" id="PIRSF000124">
    <property type="entry name" value="UDPglc_GDPman_dh"/>
    <property type="match status" value="1"/>
</dbReference>
<dbReference type="Gene3D" id="3.40.50.720">
    <property type="entry name" value="NAD(P)-binding Rossmann-like Domain"/>
    <property type="match status" value="2"/>
</dbReference>